<reference evidence="6" key="1">
    <citation type="journal article" date="2015" name="Fish Shellfish Immunol.">
        <title>Characterization and expression analysis of two novel CCR6 chemokine receptors and their three potential ligands CCL20Ls of grouper (Epinephelus coioides) post Cryptocaryon irritans infection.</title>
        <authorList>
            <person name="Mo Z.Q."/>
            <person name="Chen R.A."/>
            <person name="Li Y.W."/>
            <person name="Huang X.Z."/>
            <person name="Li A.X."/>
            <person name="Luo X.C."/>
            <person name="Dan X.M."/>
        </authorList>
    </citation>
    <scope>NUCLEOTIDE SEQUENCE</scope>
</reference>
<dbReference type="InterPro" id="IPR039809">
    <property type="entry name" value="Chemokine_b/g/d"/>
</dbReference>
<dbReference type="EMBL" id="MF576383">
    <property type="protein sequence ID" value="AYE57135.1"/>
    <property type="molecule type" value="mRNA"/>
</dbReference>
<dbReference type="GO" id="GO:0005615">
    <property type="term" value="C:extracellular space"/>
    <property type="evidence" value="ECO:0007669"/>
    <property type="project" value="UniProtKB-KW"/>
</dbReference>
<feature type="domain" description="Chemokine interleukin-8-like" evidence="5">
    <location>
        <begin position="30"/>
        <end position="86"/>
    </location>
</feature>
<dbReference type="CDD" id="cd00169">
    <property type="entry name" value="Chemokine"/>
    <property type="match status" value="1"/>
</dbReference>
<keyword evidence="3" id="KW-1015">Disulfide bond</keyword>
<dbReference type="PROSITE" id="PS00472">
    <property type="entry name" value="SMALL_CYTOKINES_CC"/>
    <property type="match status" value="1"/>
</dbReference>
<dbReference type="InterPro" id="IPR000827">
    <property type="entry name" value="Chemokine_CC_CS"/>
</dbReference>
<dbReference type="SMART" id="SM00199">
    <property type="entry name" value="SCY"/>
    <property type="match status" value="1"/>
</dbReference>
<reference evidence="6" key="2">
    <citation type="submission" date="2015-03" db="EMBL/GenBank/DDBJ databases">
        <authorList>
            <person name="Murphy D."/>
        </authorList>
    </citation>
    <scope>NUCLEOTIDE SEQUENCE</scope>
</reference>
<evidence type="ECO:0000256" key="2">
    <source>
        <dbReference type="ARBA" id="ARBA00022514"/>
    </source>
</evidence>
<keyword evidence="4" id="KW-0145">Chemotaxis</keyword>
<feature type="signal peptide" evidence="4">
    <location>
        <begin position="1"/>
        <end position="23"/>
    </location>
</feature>
<feature type="chain" id="PRO_5033763078" description="C-C motif chemokine" evidence="4">
    <location>
        <begin position="24"/>
        <end position="102"/>
    </location>
</feature>
<evidence type="ECO:0000256" key="3">
    <source>
        <dbReference type="ARBA" id="ARBA00023157"/>
    </source>
</evidence>
<keyword evidence="4" id="KW-0732">Signal</keyword>
<evidence type="ECO:0000256" key="1">
    <source>
        <dbReference type="ARBA" id="ARBA00010868"/>
    </source>
</evidence>
<dbReference type="Gene3D" id="2.40.50.40">
    <property type="match status" value="1"/>
</dbReference>
<dbReference type="SUPFAM" id="SSF54117">
    <property type="entry name" value="Interleukin 8-like chemokines"/>
    <property type="match status" value="1"/>
</dbReference>
<name>A0A0N9FHH2_EPICO</name>
<keyword evidence="2 4" id="KW-0202">Cytokine</keyword>
<dbReference type="GO" id="GO:0008009">
    <property type="term" value="F:chemokine activity"/>
    <property type="evidence" value="ECO:0007669"/>
    <property type="project" value="InterPro"/>
</dbReference>
<reference evidence="7" key="3">
    <citation type="submission" date="2017-07" db="EMBL/GenBank/DDBJ databases">
        <title>Identification and expression analysis of 19 CC chemokine genes in orange-spotted grouper (Epinephelus coioides).</title>
        <authorList>
            <person name="Leu J.-H."/>
            <person name="Wu M.-H."/>
            <person name="Chou H.-Y."/>
        </authorList>
    </citation>
    <scope>NUCLEOTIDE SEQUENCE</scope>
</reference>
<dbReference type="PANTHER" id="PTHR12015:SF190">
    <property type="entry name" value="C-C MOTIF CHEMOKINE"/>
    <property type="match status" value="1"/>
</dbReference>
<dbReference type="AlphaFoldDB" id="A0A0N9FHH2"/>
<dbReference type="GO" id="GO:0006955">
    <property type="term" value="P:immune response"/>
    <property type="evidence" value="ECO:0007669"/>
    <property type="project" value="InterPro"/>
</dbReference>
<sequence length="102" mass="11451">MVSMKLAVTVFTLLAVCLLATDASSVYHGCCRSYMKTKIPFIKIKGYSLQTTTEHCPISAIIFITKKGKACTNPALPWVMDYVNRLRNKAQMVHIKTSLEHE</sequence>
<evidence type="ECO:0000259" key="5">
    <source>
        <dbReference type="SMART" id="SM00199"/>
    </source>
</evidence>
<proteinExistence type="evidence at transcript level"/>
<dbReference type="EMBL" id="KR013215">
    <property type="protein sequence ID" value="ALF62060.1"/>
    <property type="molecule type" value="mRNA"/>
</dbReference>
<dbReference type="InterPro" id="IPR036048">
    <property type="entry name" value="Interleukin_8-like_sf"/>
</dbReference>
<accession>A0A0N9FHH2</accession>
<evidence type="ECO:0000256" key="4">
    <source>
        <dbReference type="RuleBase" id="RU361150"/>
    </source>
</evidence>
<protein>
    <recommendedName>
        <fullName evidence="4">C-C motif chemokine</fullName>
    </recommendedName>
</protein>
<keyword evidence="4" id="KW-0964">Secreted</keyword>
<dbReference type="PANTHER" id="PTHR12015">
    <property type="entry name" value="SMALL INDUCIBLE CYTOKINE A"/>
    <property type="match status" value="1"/>
</dbReference>
<dbReference type="InterPro" id="IPR001811">
    <property type="entry name" value="Chemokine_IL8-like_dom"/>
</dbReference>
<evidence type="ECO:0000313" key="7">
    <source>
        <dbReference type="EMBL" id="AYE57135.1"/>
    </source>
</evidence>
<organism evidence="6">
    <name type="scientific">Epinephelus coioides</name>
    <name type="common">Orange-spotted grouper</name>
    <name type="synonym">Epinephelus nebulosus</name>
    <dbReference type="NCBI Taxonomy" id="94232"/>
    <lineage>
        <taxon>Eukaryota</taxon>
        <taxon>Metazoa</taxon>
        <taxon>Chordata</taxon>
        <taxon>Craniata</taxon>
        <taxon>Vertebrata</taxon>
        <taxon>Euteleostomi</taxon>
        <taxon>Actinopterygii</taxon>
        <taxon>Neopterygii</taxon>
        <taxon>Teleostei</taxon>
        <taxon>Neoteleostei</taxon>
        <taxon>Acanthomorphata</taxon>
        <taxon>Eupercaria</taxon>
        <taxon>Perciformes</taxon>
        <taxon>Serranoidei</taxon>
        <taxon>Serranidae</taxon>
        <taxon>Epinephelinae</taxon>
        <taxon>Epinephelini</taxon>
        <taxon>Epinephelus</taxon>
    </lineage>
</organism>
<comment type="subcellular location">
    <subcellularLocation>
        <location evidence="4">Secreted</location>
    </subcellularLocation>
</comment>
<evidence type="ECO:0000313" key="6">
    <source>
        <dbReference type="EMBL" id="ALF62060.1"/>
    </source>
</evidence>
<dbReference type="Pfam" id="PF00048">
    <property type="entry name" value="IL8"/>
    <property type="match status" value="1"/>
</dbReference>
<comment type="similarity">
    <text evidence="1 4">Belongs to the intercrine beta (chemokine CC) family.</text>
</comment>